<dbReference type="GeneID" id="115755346"/>
<dbReference type="Proteomes" id="UP000827889">
    <property type="component" value="Chromosome 1"/>
</dbReference>
<dbReference type="AlphaFoldDB" id="A0A8B8QU52"/>
<gene>
    <name evidence="8" type="primary">LOC115755346</name>
</gene>
<reference evidence="7" key="1">
    <citation type="submission" date="2025-05" db="UniProtKB">
        <authorList>
            <consortium name="RefSeq"/>
        </authorList>
    </citation>
    <scope>NUCLEOTIDE SEQUENCE [LARGE SCALE GENOMIC DNA]</scope>
</reference>
<evidence type="ECO:0000313" key="7">
    <source>
        <dbReference type="Proteomes" id="UP000827889"/>
    </source>
</evidence>
<keyword evidence="2" id="KW-0805">Transcription regulation</keyword>
<feature type="domain" description="MADS-box" evidence="6">
    <location>
        <begin position="2"/>
        <end position="62"/>
    </location>
</feature>
<evidence type="ECO:0000256" key="1">
    <source>
        <dbReference type="ARBA" id="ARBA00004123"/>
    </source>
</evidence>
<dbReference type="KEGG" id="rarg:115755346"/>
<dbReference type="CDD" id="cd00266">
    <property type="entry name" value="MADS_SRF_like"/>
    <property type="match status" value="1"/>
</dbReference>
<dbReference type="PROSITE" id="PS50066">
    <property type="entry name" value="MADS_BOX_2"/>
    <property type="match status" value="1"/>
</dbReference>
<dbReference type="SMART" id="SM00432">
    <property type="entry name" value="MADS"/>
    <property type="match status" value="1"/>
</dbReference>
<comment type="subcellular location">
    <subcellularLocation>
        <location evidence="1">Nucleus</location>
    </subcellularLocation>
</comment>
<accession>A0A8B8QU52</accession>
<dbReference type="InterPro" id="IPR002100">
    <property type="entry name" value="TF_MADSbox"/>
</dbReference>
<keyword evidence="7" id="KW-1185">Reference proteome</keyword>
<evidence type="ECO:0000256" key="5">
    <source>
        <dbReference type="ARBA" id="ARBA00023242"/>
    </source>
</evidence>
<keyword evidence="5" id="KW-0539">Nucleus</keyword>
<evidence type="ECO:0000256" key="4">
    <source>
        <dbReference type="ARBA" id="ARBA00023163"/>
    </source>
</evidence>
<evidence type="ECO:0000259" key="6">
    <source>
        <dbReference type="PROSITE" id="PS50066"/>
    </source>
</evidence>
<dbReference type="PANTHER" id="PTHR11945:SF782">
    <property type="entry name" value="OS11G0229900 PROTEIN"/>
    <property type="match status" value="1"/>
</dbReference>
<dbReference type="Pfam" id="PF00319">
    <property type="entry name" value="SRF-TF"/>
    <property type="match status" value="1"/>
</dbReference>
<evidence type="ECO:0000256" key="3">
    <source>
        <dbReference type="ARBA" id="ARBA00023125"/>
    </source>
</evidence>
<organism evidence="7 8">
    <name type="scientific">Rhodamnia argentea</name>
    <dbReference type="NCBI Taxonomy" id="178133"/>
    <lineage>
        <taxon>Eukaryota</taxon>
        <taxon>Viridiplantae</taxon>
        <taxon>Streptophyta</taxon>
        <taxon>Embryophyta</taxon>
        <taxon>Tracheophyta</taxon>
        <taxon>Spermatophyta</taxon>
        <taxon>Magnoliopsida</taxon>
        <taxon>eudicotyledons</taxon>
        <taxon>Gunneridae</taxon>
        <taxon>Pentapetalae</taxon>
        <taxon>rosids</taxon>
        <taxon>malvids</taxon>
        <taxon>Myrtales</taxon>
        <taxon>Myrtaceae</taxon>
        <taxon>Myrtoideae</taxon>
        <taxon>Myrteae</taxon>
        <taxon>Australasian group</taxon>
        <taxon>Rhodamnia</taxon>
    </lineage>
</organism>
<dbReference type="Gene3D" id="3.40.1810.10">
    <property type="entry name" value="Transcription factor, MADS-box"/>
    <property type="match status" value="1"/>
</dbReference>
<dbReference type="SUPFAM" id="SSF55455">
    <property type="entry name" value="SRF-like"/>
    <property type="match status" value="1"/>
</dbReference>
<keyword evidence="3" id="KW-0238">DNA-binding</keyword>
<dbReference type="PRINTS" id="PR00404">
    <property type="entry name" value="MADSDOMAIN"/>
</dbReference>
<dbReference type="PANTHER" id="PTHR11945">
    <property type="entry name" value="MADS BOX PROTEIN"/>
    <property type="match status" value="1"/>
</dbReference>
<dbReference type="RefSeq" id="XP_030550565.2">
    <property type="nucleotide sequence ID" value="XM_030694705.2"/>
</dbReference>
<evidence type="ECO:0000256" key="2">
    <source>
        <dbReference type="ARBA" id="ARBA00023015"/>
    </source>
</evidence>
<proteinExistence type="predicted"/>
<sequence length="330" mass="35221">MGKRRRTEIAKIADPSVRLVTYSKRRKGLFKKASEFCHLCGARAAIIVFFPAGKPCSLGDPSAEEVISEYIGGYGDVVPPMGLAELEDWIEKELNSCTAEEVTAEDLESLIVKNESVRELALKSLEDVEKKSSIMIGAGGDTGAGLGCNSENLSDQEINLVFESFKAGCPALFEDCLCDGDGDAFLTPPEKSVAGSGSWAVDSIRTSYHLEESGFNPDNFLDLSGDCVGFGDGDKFLTLPGNSATGVGSLGEESMFCDLEGCGFNPDDFLSLFDLEDCIGDGDRDSFLTLLENSAIGSGGSGEDSAPCDLEGYLYDPDHFLTLEDLDVPL</sequence>
<reference evidence="8" key="2">
    <citation type="submission" date="2025-08" db="UniProtKB">
        <authorList>
            <consortium name="RefSeq"/>
        </authorList>
    </citation>
    <scope>IDENTIFICATION</scope>
    <source>
        <tissue evidence="8">Leaf</tissue>
    </source>
</reference>
<keyword evidence="4" id="KW-0804">Transcription</keyword>
<dbReference type="InterPro" id="IPR033897">
    <property type="entry name" value="SRF-like_MADS-box"/>
</dbReference>
<protein>
    <submittedName>
        <fullName evidence="8">Agamous-like MADS-box protein AGL14</fullName>
    </submittedName>
</protein>
<name>A0A8B8QU52_9MYRT</name>
<dbReference type="InterPro" id="IPR036879">
    <property type="entry name" value="TF_MADSbox_sf"/>
</dbReference>
<evidence type="ECO:0000313" key="8">
    <source>
        <dbReference type="RefSeq" id="XP_030550565.2"/>
    </source>
</evidence>